<accession>A0A418X916</accession>
<dbReference type="Proteomes" id="UP000284021">
    <property type="component" value="Unassembled WGS sequence"/>
</dbReference>
<name>A0A418X916_9PSED</name>
<reference evidence="1 2" key="1">
    <citation type="submission" date="2018-09" db="EMBL/GenBank/DDBJ databases">
        <authorList>
            <person name="Zhu H."/>
        </authorList>
    </citation>
    <scope>NUCLEOTIDE SEQUENCE [LARGE SCALE GENOMIC DNA]</scope>
    <source>
        <strain evidence="1 2">K1S02-6</strain>
    </source>
</reference>
<protein>
    <submittedName>
        <fullName evidence="1">Uncharacterized protein</fullName>
    </submittedName>
</protein>
<keyword evidence="2" id="KW-1185">Reference proteome</keyword>
<dbReference type="AlphaFoldDB" id="A0A418X916"/>
<dbReference type="EMBL" id="QYUR01000008">
    <property type="protein sequence ID" value="RJG08976.1"/>
    <property type="molecule type" value="Genomic_DNA"/>
</dbReference>
<gene>
    <name evidence="1" type="ORF">D3879_24410</name>
</gene>
<sequence length="75" mass="8269">MTRYPEHVDVLRKIQSSYHFVRGELRQSTSQTHGGAEFYLGRAVTDLDELAQAVLVAGERSTVAAQADPARQPAN</sequence>
<proteinExistence type="predicted"/>
<comment type="caution">
    <text evidence="1">The sequence shown here is derived from an EMBL/GenBank/DDBJ whole genome shotgun (WGS) entry which is preliminary data.</text>
</comment>
<evidence type="ECO:0000313" key="1">
    <source>
        <dbReference type="EMBL" id="RJG08976.1"/>
    </source>
</evidence>
<organism evidence="1 2">
    <name type="scientific">Pseudomonas cavernicola</name>
    <dbReference type="NCBI Taxonomy" id="2320866"/>
    <lineage>
        <taxon>Bacteria</taxon>
        <taxon>Pseudomonadati</taxon>
        <taxon>Pseudomonadota</taxon>
        <taxon>Gammaproteobacteria</taxon>
        <taxon>Pseudomonadales</taxon>
        <taxon>Pseudomonadaceae</taxon>
        <taxon>Pseudomonas</taxon>
    </lineage>
</organism>
<evidence type="ECO:0000313" key="2">
    <source>
        <dbReference type="Proteomes" id="UP000284021"/>
    </source>
</evidence>